<dbReference type="EC" id="3.1.3.48" evidence="2"/>
<gene>
    <name evidence="6" type="ORF">LKD81_09665</name>
</gene>
<dbReference type="GO" id="GO:0004725">
    <property type="term" value="F:protein tyrosine phosphatase activity"/>
    <property type="evidence" value="ECO:0007669"/>
    <property type="project" value="UniProtKB-EC"/>
</dbReference>
<dbReference type="Pfam" id="PF19567">
    <property type="entry name" value="CpsB_CapC"/>
    <property type="match status" value="1"/>
</dbReference>
<dbReference type="InterPro" id="IPR016195">
    <property type="entry name" value="Pol/histidinol_Pase-like"/>
</dbReference>
<dbReference type="Gene3D" id="3.20.20.140">
    <property type="entry name" value="Metal-dependent hydrolases"/>
    <property type="match status" value="1"/>
</dbReference>
<dbReference type="EMBL" id="JAJEQR010000025">
    <property type="protein sequence ID" value="MCC2231258.1"/>
    <property type="molecule type" value="Genomic_DNA"/>
</dbReference>
<dbReference type="AlphaFoldDB" id="A0AAE3EBC0"/>
<evidence type="ECO:0000256" key="2">
    <source>
        <dbReference type="ARBA" id="ARBA00013064"/>
    </source>
</evidence>
<name>A0AAE3EBC0_9FIRM</name>
<evidence type="ECO:0000256" key="4">
    <source>
        <dbReference type="ARBA" id="ARBA00022912"/>
    </source>
</evidence>
<comment type="similarity">
    <text evidence="1">Belongs to the metallo-dependent hydrolases superfamily. CpsB/CapC family.</text>
</comment>
<evidence type="ECO:0000256" key="1">
    <source>
        <dbReference type="ARBA" id="ARBA00005750"/>
    </source>
</evidence>
<evidence type="ECO:0000313" key="6">
    <source>
        <dbReference type="EMBL" id="MCC2231258.1"/>
    </source>
</evidence>
<evidence type="ECO:0000256" key="5">
    <source>
        <dbReference type="ARBA" id="ARBA00051722"/>
    </source>
</evidence>
<dbReference type="RefSeq" id="WP_308453778.1">
    <property type="nucleotide sequence ID" value="NZ_JAJEQR010000025.1"/>
</dbReference>
<proteinExistence type="inferred from homology"/>
<keyword evidence="4" id="KW-0904">Protein phosphatase</keyword>
<dbReference type="GO" id="GO:0030145">
    <property type="term" value="F:manganese ion binding"/>
    <property type="evidence" value="ECO:0007669"/>
    <property type="project" value="InterPro"/>
</dbReference>
<keyword evidence="3" id="KW-0378">Hydrolase</keyword>
<comment type="catalytic activity">
    <reaction evidence="5">
        <text>O-phospho-L-tyrosyl-[protein] + H2O = L-tyrosyl-[protein] + phosphate</text>
        <dbReference type="Rhea" id="RHEA:10684"/>
        <dbReference type="Rhea" id="RHEA-COMP:10136"/>
        <dbReference type="Rhea" id="RHEA-COMP:20101"/>
        <dbReference type="ChEBI" id="CHEBI:15377"/>
        <dbReference type="ChEBI" id="CHEBI:43474"/>
        <dbReference type="ChEBI" id="CHEBI:46858"/>
        <dbReference type="ChEBI" id="CHEBI:61978"/>
        <dbReference type="EC" id="3.1.3.48"/>
    </reaction>
</comment>
<dbReference type="Proteomes" id="UP001198182">
    <property type="component" value="Unassembled WGS sequence"/>
</dbReference>
<dbReference type="PANTHER" id="PTHR39181:SF1">
    <property type="entry name" value="TYROSINE-PROTEIN PHOSPHATASE YWQE"/>
    <property type="match status" value="1"/>
</dbReference>
<dbReference type="SUPFAM" id="SSF89550">
    <property type="entry name" value="PHP domain-like"/>
    <property type="match status" value="1"/>
</dbReference>
<dbReference type="PANTHER" id="PTHR39181">
    <property type="entry name" value="TYROSINE-PROTEIN PHOSPHATASE YWQE"/>
    <property type="match status" value="1"/>
</dbReference>
<comment type="caution">
    <text evidence="6">The sequence shown here is derived from an EMBL/GenBank/DDBJ whole genome shotgun (WGS) entry which is preliminary data.</text>
</comment>
<organism evidence="6 7">
    <name type="scientific">Hominifimenecus microfluidus</name>
    <dbReference type="NCBI Taxonomy" id="2885348"/>
    <lineage>
        <taxon>Bacteria</taxon>
        <taxon>Bacillati</taxon>
        <taxon>Bacillota</taxon>
        <taxon>Clostridia</taxon>
        <taxon>Lachnospirales</taxon>
        <taxon>Lachnospiraceae</taxon>
        <taxon>Hominifimenecus</taxon>
    </lineage>
</organism>
<reference evidence="6" key="1">
    <citation type="submission" date="2021-10" db="EMBL/GenBank/DDBJ databases">
        <title>Anaerobic single-cell dispensing facilitates the cultivation of human gut bacteria.</title>
        <authorList>
            <person name="Afrizal A."/>
        </authorList>
    </citation>
    <scope>NUCLEOTIDE SEQUENCE</scope>
    <source>
        <strain evidence="6">CLA-AA-H215</strain>
    </source>
</reference>
<protein>
    <recommendedName>
        <fullName evidence="2">protein-tyrosine-phosphatase</fullName>
        <ecNumber evidence="2">3.1.3.48</ecNumber>
    </recommendedName>
</protein>
<evidence type="ECO:0000256" key="3">
    <source>
        <dbReference type="ARBA" id="ARBA00022801"/>
    </source>
</evidence>
<sequence>MIDIHTHVLPGIDDGSRDLRTSMRMLMMAYKYGTRRVIATPHFRGDRYTATPDQIYRLTEQLNENIQTVGLQDLKVYPGNEILYDSRTSRYLREGRVLGLADTTYALIEFMPYVAEEEVRRAVMDIRMSGFRPVIAHVERYDQLEMDPDILYDLREQGARIQINASSLEGKVKRRILRTMKEGLIDFVASDGHGLEHRPMILGQNRRYIEKKLGTEAARDLYCCNAGEILAESPYR</sequence>
<keyword evidence="7" id="KW-1185">Reference proteome</keyword>
<accession>A0AAE3EBC0</accession>
<dbReference type="InterPro" id="IPR016667">
    <property type="entry name" value="Caps_polysacc_synth_CpsB/CapC"/>
</dbReference>
<dbReference type="PIRSF" id="PIRSF016557">
    <property type="entry name" value="Caps_synth_CpsB"/>
    <property type="match status" value="1"/>
</dbReference>
<evidence type="ECO:0000313" key="7">
    <source>
        <dbReference type="Proteomes" id="UP001198182"/>
    </source>
</evidence>